<dbReference type="Gene3D" id="3.90.1720.10">
    <property type="entry name" value="endopeptidase domain like (from Nostoc punctiforme)"/>
    <property type="match status" value="1"/>
</dbReference>
<proteinExistence type="predicted"/>
<organism evidence="1 2">
    <name type="scientific">Desulfoferula mesophila</name>
    <dbReference type="NCBI Taxonomy" id="3058419"/>
    <lineage>
        <taxon>Bacteria</taxon>
        <taxon>Pseudomonadati</taxon>
        <taxon>Thermodesulfobacteriota</taxon>
        <taxon>Desulfarculia</taxon>
        <taxon>Desulfarculales</taxon>
        <taxon>Desulfarculaceae</taxon>
        <taxon>Desulfoferula</taxon>
    </lineage>
</organism>
<dbReference type="SUPFAM" id="SSF54001">
    <property type="entry name" value="Cysteine proteinases"/>
    <property type="match status" value="1"/>
</dbReference>
<gene>
    <name evidence="1" type="ORF">FAK_41440</name>
</gene>
<reference evidence="2" key="1">
    <citation type="journal article" date="2023" name="Arch. Microbiol.">
        <title>Desulfoferula mesophilus gen. nov. sp. nov., a mesophilic sulfate-reducing bacterium isolated from a brackish lake sediment.</title>
        <authorList>
            <person name="Watanabe T."/>
            <person name="Yabe T."/>
            <person name="Tsuji J.M."/>
            <person name="Fukui M."/>
        </authorList>
    </citation>
    <scope>NUCLEOTIDE SEQUENCE [LARGE SCALE GENOMIC DNA]</scope>
    <source>
        <strain evidence="2">12FAK</strain>
    </source>
</reference>
<sequence>MPQDNQRIYVKPSYGVNYEPGLVGFSFTPGAFVSEGITIVTGDEALSGVQVSHAFLVENATYCIEATGQGVVRNRLSHYFGHECEVYFKRPKGMNSARAAMVLDAARAHLGQGYSFVGIFGMLLDKLVKVGDHWNLLAKWRNPFNSRSTWFCSELVAFSLYCLPEYRESDLLKKWHPSRVSPQRLFESDLLEPWSIRTPEEVKKRFAAYIKS</sequence>
<dbReference type="EMBL" id="AP028679">
    <property type="protein sequence ID" value="BEQ17078.1"/>
    <property type="molecule type" value="Genomic_DNA"/>
</dbReference>
<dbReference type="InterPro" id="IPR038765">
    <property type="entry name" value="Papain-like_cys_pep_sf"/>
</dbReference>
<evidence type="ECO:0000313" key="1">
    <source>
        <dbReference type="EMBL" id="BEQ17078.1"/>
    </source>
</evidence>
<dbReference type="RefSeq" id="WP_338603820.1">
    <property type="nucleotide sequence ID" value="NZ_AP028679.1"/>
</dbReference>
<protein>
    <submittedName>
        <fullName evidence="1">Uncharacterized protein</fullName>
    </submittedName>
</protein>
<dbReference type="AlphaFoldDB" id="A0AAU9EJ39"/>
<evidence type="ECO:0000313" key="2">
    <source>
        <dbReference type="Proteomes" id="UP001366166"/>
    </source>
</evidence>
<name>A0AAU9EJ39_9BACT</name>
<dbReference type="KEGG" id="dmp:FAK_41440"/>
<keyword evidence="2" id="KW-1185">Reference proteome</keyword>
<accession>A0AAU9EJ39</accession>
<dbReference type="Proteomes" id="UP001366166">
    <property type="component" value="Chromosome"/>
</dbReference>